<dbReference type="AlphaFoldDB" id="A0A3G9G5J6"/>
<evidence type="ECO:0000313" key="4">
    <source>
        <dbReference type="EMBL" id="BBF80254.1"/>
    </source>
</evidence>
<keyword evidence="3" id="KW-0998">Cell outer membrane</keyword>
<organism evidence="4 5">
    <name type="scientific">Asticcacaulis excentricus</name>
    <dbReference type="NCBI Taxonomy" id="78587"/>
    <lineage>
        <taxon>Bacteria</taxon>
        <taxon>Pseudomonadati</taxon>
        <taxon>Pseudomonadota</taxon>
        <taxon>Alphaproteobacteria</taxon>
        <taxon>Caulobacterales</taxon>
        <taxon>Caulobacteraceae</taxon>
        <taxon>Asticcacaulis</taxon>
    </lineage>
</organism>
<evidence type="ECO:0000313" key="5">
    <source>
        <dbReference type="Proteomes" id="UP000278756"/>
    </source>
</evidence>
<protein>
    <recommendedName>
        <fullName evidence="6">TonB-dependent receptor</fullName>
    </recommendedName>
</protein>
<evidence type="ECO:0000256" key="2">
    <source>
        <dbReference type="ARBA" id="ARBA00023136"/>
    </source>
</evidence>
<dbReference type="EMBL" id="AP018827">
    <property type="protein sequence ID" value="BBF80254.1"/>
    <property type="molecule type" value="Genomic_DNA"/>
</dbReference>
<dbReference type="SUPFAM" id="SSF56935">
    <property type="entry name" value="Porins"/>
    <property type="match status" value="1"/>
</dbReference>
<sequence>MDERKVASNPLDTRYLPAQDNLDLAIQYTGIKDTRIALDIRNALDTTYVSRVDTMIGGTWPTNVVAYDIYNQLPDSATLVRRNAPRSFWLTIKHDF</sequence>
<evidence type="ECO:0000256" key="1">
    <source>
        <dbReference type="ARBA" id="ARBA00004442"/>
    </source>
</evidence>
<proteinExistence type="predicted"/>
<dbReference type="GO" id="GO:0009279">
    <property type="term" value="C:cell outer membrane"/>
    <property type="evidence" value="ECO:0007669"/>
    <property type="project" value="UniProtKB-SubCell"/>
</dbReference>
<name>A0A3G9G5J6_9CAUL</name>
<reference evidence="5" key="2">
    <citation type="journal article" date="2017" name="Plant Physiol. Biochem.">
        <title>Differential oxidative and antioxidative response of duckweed Lemna minor toward plant growth promoting/inhibiting bacteria.</title>
        <authorList>
            <person name="Ishizawa H."/>
            <person name="Kuroda M."/>
            <person name="Morikawa M."/>
            <person name="Ike M."/>
        </authorList>
    </citation>
    <scope>NUCLEOTIDE SEQUENCE [LARGE SCALE GENOMIC DNA]</scope>
    <source>
        <strain evidence="5">M6</strain>
    </source>
</reference>
<gene>
    <name evidence="4" type="ORF">EM6_0833</name>
</gene>
<accession>A0A3G9G5J6</accession>
<keyword evidence="2" id="KW-0472">Membrane</keyword>
<dbReference type="Gene3D" id="2.40.170.20">
    <property type="entry name" value="TonB-dependent receptor, beta-barrel domain"/>
    <property type="match status" value="1"/>
</dbReference>
<reference evidence="5" key="1">
    <citation type="journal article" date="2017" name="Biotechnol. Biofuels">
        <title>Evaluation of environmental bacterial communities as a factor affecting the growth of duckweed Lemna minor.</title>
        <authorList>
            <person name="Ishizawa H."/>
            <person name="Kuroda M."/>
            <person name="Morikawa M."/>
            <person name="Ike M."/>
        </authorList>
    </citation>
    <scope>NUCLEOTIDE SEQUENCE [LARGE SCALE GENOMIC DNA]</scope>
    <source>
        <strain evidence="5">M6</strain>
    </source>
</reference>
<comment type="subcellular location">
    <subcellularLocation>
        <location evidence="1">Cell outer membrane</location>
    </subcellularLocation>
</comment>
<evidence type="ECO:0000256" key="3">
    <source>
        <dbReference type="ARBA" id="ARBA00023237"/>
    </source>
</evidence>
<evidence type="ECO:0008006" key="6">
    <source>
        <dbReference type="Google" id="ProtNLM"/>
    </source>
</evidence>
<dbReference type="InterPro" id="IPR036942">
    <property type="entry name" value="Beta-barrel_TonB_sf"/>
</dbReference>
<dbReference type="Proteomes" id="UP000278756">
    <property type="component" value="Chromosome 1"/>
</dbReference>